<keyword evidence="3" id="KW-0479">Metal-binding</keyword>
<keyword evidence="2" id="KW-0488">Methylation</keyword>
<feature type="region of interest" description="Disordered" evidence="6">
    <location>
        <begin position="171"/>
        <end position="221"/>
    </location>
</feature>
<feature type="region of interest" description="Disordered" evidence="6">
    <location>
        <begin position="80"/>
        <end position="109"/>
    </location>
</feature>
<dbReference type="AlphaFoldDB" id="A0A251TPS6"/>
<evidence type="ECO:0000313" key="8">
    <source>
        <dbReference type="EMBL" id="KAF5777310.1"/>
    </source>
</evidence>
<comment type="subcellular location">
    <subcellularLocation>
        <location evidence="1">Membrane</location>
        <topology evidence="1">Peripheral membrane protein</topology>
    </subcellularLocation>
</comment>
<feature type="domain" description="HMA" evidence="7">
    <location>
        <begin position="12"/>
        <end position="75"/>
    </location>
</feature>
<dbReference type="PANTHER" id="PTHR45868">
    <property type="entry name" value="HEAVY METAL-ASSOCIATED ISOPRENYLATED PLANT PROTEIN 33-RELATED"/>
    <property type="match status" value="1"/>
</dbReference>
<dbReference type="GO" id="GO:0009626">
    <property type="term" value="P:plant-type hypersensitive response"/>
    <property type="evidence" value="ECO:0007669"/>
    <property type="project" value="UniProtKB-KW"/>
</dbReference>
<dbReference type="Proteomes" id="UP000215914">
    <property type="component" value="Chromosome 10"/>
</dbReference>
<dbReference type="InterPro" id="IPR006121">
    <property type="entry name" value="HMA_dom"/>
</dbReference>
<dbReference type="EMBL" id="CM007899">
    <property type="protein sequence ID" value="OTG13127.1"/>
    <property type="molecule type" value="Genomic_DNA"/>
</dbReference>
<dbReference type="InterPro" id="IPR036163">
    <property type="entry name" value="HMA_dom_sf"/>
</dbReference>
<dbReference type="OrthoDB" id="689350at2759"/>
<evidence type="ECO:0000256" key="3">
    <source>
        <dbReference type="ARBA" id="ARBA00022723"/>
    </source>
</evidence>
<evidence type="ECO:0000256" key="1">
    <source>
        <dbReference type="ARBA" id="ARBA00004170"/>
    </source>
</evidence>
<dbReference type="FunCoup" id="A0A251TPS6">
    <property type="interactions" value="131"/>
</dbReference>
<evidence type="ECO:0000313" key="9">
    <source>
        <dbReference type="EMBL" id="OTG13127.1"/>
    </source>
</evidence>
<evidence type="ECO:0000313" key="10">
    <source>
        <dbReference type="Proteomes" id="UP000215914"/>
    </source>
</evidence>
<dbReference type="PROSITE" id="PS50846">
    <property type="entry name" value="HMA_2"/>
    <property type="match status" value="1"/>
</dbReference>
<comment type="similarity">
    <text evidence="5">Belongs to the HIPP family.</text>
</comment>
<sequence>MTKDEDFKLLKIQTCILRVNLHCDGCKHKVKKLLQRIDGVYQVSIDTEQQKVTVSGSVDHETVIKKLVRAGKHAELWSNKSTETHNQSQSQNHENQKGSCMKDDKKNKAQKQDFLKALESLKNQQKIQPLISEEDDDYLDDDEDEDDIEKHEEELKLQAPKANQLALLRQQQQQHAAVAAANSNSNSNSNGKPVNGGNVGKVGLNQNGGVKMNNNINNNNMNVGEGKRVNDMSSIMNNLDGFGGGSIGNLGGFQIPQKNTVLGSGGAGFHLPNGGLPITTGGYNPSSQAAAIMNMNGGGLHPQPQQQYNNSAAAASMMMMNMNRQAFQPMQHQQPQMMYNRSPIVPPATGYLYNYNPAPYSYNEYHHGYYMGANGGGGGGGRNSAADMFSDENTSSCSVM</sequence>
<dbReference type="GO" id="GO:0046872">
    <property type="term" value="F:metal ion binding"/>
    <property type="evidence" value="ECO:0007669"/>
    <property type="project" value="UniProtKB-KW"/>
</dbReference>
<reference evidence="9" key="2">
    <citation type="submission" date="2017-02" db="EMBL/GenBank/DDBJ databases">
        <title>Sunflower complete genome.</title>
        <authorList>
            <person name="Langlade N."/>
            <person name="Munos S."/>
        </authorList>
    </citation>
    <scope>NUCLEOTIDE SEQUENCE [LARGE SCALE GENOMIC DNA]</scope>
    <source>
        <tissue evidence="9">Leaves</tissue>
    </source>
</reference>
<accession>A0A251TPS6</accession>
<evidence type="ECO:0000256" key="6">
    <source>
        <dbReference type="SAM" id="MobiDB-lite"/>
    </source>
</evidence>
<dbReference type="Gene3D" id="3.30.70.100">
    <property type="match status" value="1"/>
</dbReference>
<dbReference type="Pfam" id="PF00403">
    <property type="entry name" value="HMA"/>
    <property type="match status" value="1"/>
</dbReference>
<protein>
    <submittedName>
        <fullName evidence="8">Heavy metal-associated domain, HMA, heavy metal-associated domain superfamily</fullName>
    </submittedName>
    <submittedName>
        <fullName evidence="9">Putative heavy metal-associated domain, HMA</fullName>
    </submittedName>
</protein>
<feature type="region of interest" description="Disordered" evidence="6">
    <location>
        <begin position="125"/>
        <end position="149"/>
    </location>
</feature>
<dbReference type="OMA" id="AHMFNDE"/>
<reference evidence="8" key="3">
    <citation type="submission" date="2020-06" db="EMBL/GenBank/DDBJ databases">
        <title>Helianthus annuus Genome sequencing and assembly Release 2.</title>
        <authorList>
            <person name="Gouzy J."/>
            <person name="Langlade N."/>
            <person name="Munos S."/>
        </authorList>
    </citation>
    <scope>NUCLEOTIDE SEQUENCE</scope>
    <source>
        <tissue evidence="8">Leaves</tissue>
    </source>
</reference>
<keyword evidence="10" id="KW-1185">Reference proteome</keyword>
<dbReference type="Gramene" id="mRNA:HanXRQr2_Chr12g0534161">
    <property type="protein sequence ID" value="mRNA:HanXRQr2_Chr12g0534161"/>
    <property type="gene ID" value="HanXRQr2_Chr12g0534161"/>
</dbReference>
<feature type="compositionally biased region" description="Basic and acidic residues" evidence="6">
    <location>
        <begin position="94"/>
        <end position="109"/>
    </location>
</feature>
<dbReference type="CDD" id="cd00371">
    <property type="entry name" value="HMA"/>
    <property type="match status" value="1"/>
</dbReference>
<dbReference type="GO" id="GO:0016020">
    <property type="term" value="C:membrane"/>
    <property type="evidence" value="ECO:0007669"/>
    <property type="project" value="UniProtKB-SubCell"/>
</dbReference>
<evidence type="ECO:0000259" key="7">
    <source>
        <dbReference type="PROSITE" id="PS50846"/>
    </source>
</evidence>
<keyword evidence="4" id="KW-0636">Prenylation</keyword>
<organism evidence="9 10">
    <name type="scientific">Helianthus annuus</name>
    <name type="common">Common sunflower</name>
    <dbReference type="NCBI Taxonomy" id="4232"/>
    <lineage>
        <taxon>Eukaryota</taxon>
        <taxon>Viridiplantae</taxon>
        <taxon>Streptophyta</taxon>
        <taxon>Embryophyta</taxon>
        <taxon>Tracheophyta</taxon>
        <taxon>Spermatophyta</taxon>
        <taxon>Magnoliopsida</taxon>
        <taxon>eudicotyledons</taxon>
        <taxon>Gunneridae</taxon>
        <taxon>Pentapetalae</taxon>
        <taxon>asterids</taxon>
        <taxon>campanulids</taxon>
        <taxon>Asterales</taxon>
        <taxon>Asteraceae</taxon>
        <taxon>Asteroideae</taxon>
        <taxon>Heliantheae alliance</taxon>
        <taxon>Heliantheae</taxon>
        <taxon>Helianthus</taxon>
    </lineage>
</organism>
<dbReference type="EMBL" id="MNCJ02000327">
    <property type="protein sequence ID" value="KAF5777310.1"/>
    <property type="molecule type" value="Genomic_DNA"/>
</dbReference>
<reference evidence="8 10" key="1">
    <citation type="journal article" date="2017" name="Nature">
        <title>The sunflower genome provides insights into oil metabolism, flowering and Asterid evolution.</title>
        <authorList>
            <person name="Badouin H."/>
            <person name="Gouzy J."/>
            <person name="Grassa C.J."/>
            <person name="Murat F."/>
            <person name="Staton S.E."/>
            <person name="Cottret L."/>
            <person name="Lelandais-Briere C."/>
            <person name="Owens G.L."/>
            <person name="Carrere S."/>
            <person name="Mayjonade B."/>
            <person name="Legrand L."/>
            <person name="Gill N."/>
            <person name="Kane N.C."/>
            <person name="Bowers J.E."/>
            <person name="Hubner S."/>
            <person name="Bellec A."/>
            <person name="Berard A."/>
            <person name="Berges H."/>
            <person name="Blanchet N."/>
            <person name="Boniface M.C."/>
            <person name="Brunel D."/>
            <person name="Catrice O."/>
            <person name="Chaidir N."/>
            <person name="Claudel C."/>
            <person name="Donnadieu C."/>
            <person name="Faraut T."/>
            <person name="Fievet G."/>
            <person name="Helmstetter N."/>
            <person name="King M."/>
            <person name="Knapp S.J."/>
            <person name="Lai Z."/>
            <person name="Le Paslier M.C."/>
            <person name="Lippi Y."/>
            <person name="Lorenzon L."/>
            <person name="Mandel J.R."/>
            <person name="Marage G."/>
            <person name="Marchand G."/>
            <person name="Marquand E."/>
            <person name="Bret-Mestries E."/>
            <person name="Morien E."/>
            <person name="Nambeesan S."/>
            <person name="Nguyen T."/>
            <person name="Pegot-Espagnet P."/>
            <person name="Pouilly N."/>
            <person name="Raftis F."/>
            <person name="Sallet E."/>
            <person name="Schiex T."/>
            <person name="Thomas J."/>
            <person name="Vandecasteele C."/>
            <person name="Vares D."/>
            <person name="Vear F."/>
            <person name="Vautrin S."/>
            <person name="Crespi M."/>
            <person name="Mangin B."/>
            <person name="Burke J.M."/>
            <person name="Salse J."/>
            <person name="Munos S."/>
            <person name="Vincourt P."/>
            <person name="Rieseberg L.H."/>
            <person name="Langlade N.B."/>
        </authorList>
    </citation>
    <scope>NUCLEOTIDE SEQUENCE [LARGE SCALE GENOMIC DNA]</scope>
    <source>
        <strain evidence="10">cv. SF193</strain>
        <tissue evidence="8">Leaves</tissue>
    </source>
</reference>
<dbReference type="FunFam" id="3.30.70.100:FF:000008">
    <property type="entry name" value="Copper transport protein ATOX1"/>
    <property type="match status" value="1"/>
</dbReference>
<dbReference type="PANTHER" id="PTHR45868:SF19">
    <property type="entry name" value="HEAVY METAL-ASSOCIATED ISOPRENYLATED PLANT PROTEIN 37"/>
    <property type="match status" value="1"/>
</dbReference>
<evidence type="ECO:0000256" key="2">
    <source>
        <dbReference type="ARBA" id="ARBA00022481"/>
    </source>
</evidence>
<feature type="compositionally biased region" description="Acidic residues" evidence="6">
    <location>
        <begin position="132"/>
        <end position="147"/>
    </location>
</feature>
<dbReference type="STRING" id="4232.A0A251TPS6"/>
<dbReference type="SUPFAM" id="SSF55008">
    <property type="entry name" value="HMA, heavy metal-associated domain"/>
    <property type="match status" value="1"/>
</dbReference>
<name>A0A251TPS6_HELAN</name>
<evidence type="ECO:0000256" key="4">
    <source>
        <dbReference type="ARBA" id="ARBA00023289"/>
    </source>
</evidence>
<dbReference type="InParanoid" id="A0A251TPS6"/>
<keyword evidence="4" id="KW-0449">Lipoprotein</keyword>
<evidence type="ECO:0000256" key="5">
    <source>
        <dbReference type="ARBA" id="ARBA00024045"/>
    </source>
</evidence>
<gene>
    <name evidence="9" type="ORF">HannXRQ_Chr10g0317181</name>
    <name evidence="8" type="ORF">HanXRQr2_Chr12g0534161</name>
</gene>
<proteinExistence type="inferred from homology"/>